<dbReference type="AlphaFoldDB" id="A0AAV9GIA7"/>
<dbReference type="EMBL" id="MU865943">
    <property type="protein sequence ID" value="KAK4448489.1"/>
    <property type="molecule type" value="Genomic_DNA"/>
</dbReference>
<dbReference type="PANTHER" id="PTHR24305:SF166">
    <property type="entry name" value="CYTOCHROME P450 12A4, MITOCHONDRIAL-RELATED"/>
    <property type="match status" value="1"/>
</dbReference>
<evidence type="ECO:0000256" key="4">
    <source>
        <dbReference type="ARBA" id="ARBA00022723"/>
    </source>
</evidence>
<accession>A0AAV9GIA7</accession>
<dbReference type="GO" id="GO:0005506">
    <property type="term" value="F:iron ion binding"/>
    <property type="evidence" value="ECO:0007669"/>
    <property type="project" value="InterPro"/>
</dbReference>
<evidence type="ECO:0000256" key="1">
    <source>
        <dbReference type="ARBA" id="ARBA00001971"/>
    </source>
</evidence>
<keyword evidence="7" id="KW-0503">Monooxygenase</keyword>
<evidence type="ECO:0000256" key="5">
    <source>
        <dbReference type="ARBA" id="ARBA00023004"/>
    </source>
</evidence>
<keyword evidence="4 6" id="KW-0479">Metal-binding</keyword>
<keyword evidence="5 6" id="KW-0408">Iron</keyword>
<dbReference type="SUPFAM" id="SSF48264">
    <property type="entry name" value="Cytochrome P450"/>
    <property type="match status" value="1"/>
</dbReference>
<protein>
    <submittedName>
        <fullName evidence="8">Cytochrome P450</fullName>
    </submittedName>
</protein>
<dbReference type="Pfam" id="PF00067">
    <property type="entry name" value="p450"/>
    <property type="match status" value="1"/>
</dbReference>
<dbReference type="Gene3D" id="1.10.630.10">
    <property type="entry name" value="Cytochrome P450"/>
    <property type="match status" value="1"/>
</dbReference>
<evidence type="ECO:0000256" key="6">
    <source>
        <dbReference type="PIRSR" id="PIRSR602401-1"/>
    </source>
</evidence>
<reference evidence="8" key="2">
    <citation type="submission" date="2023-05" db="EMBL/GenBank/DDBJ databases">
        <authorList>
            <consortium name="Lawrence Berkeley National Laboratory"/>
            <person name="Steindorff A."/>
            <person name="Hensen N."/>
            <person name="Bonometti L."/>
            <person name="Westerberg I."/>
            <person name="Brannstrom I.O."/>
            <person name="Guillou S."/>
            <person name="Cros-Aarteil S."/>
            <person name="Calhoun S."/>
            <person name="Haridas S."/>
            <person name="Kuo A."/>
            <person name="Mondo S."/>
            <person name="Pangilinan J."/>
            <person name="Riley R."/>
            <person name="Labutti K."/>
            <person name="Andreopoulos B."/>
            <person name="Lipzen A."/>
            <person name="Chen C."/>
            <person name="Yanf M."/>
            <person name="Daum C."/>
            <person name="Ng V."/>
            <person name="Clum A."/>
            <person name="Ohm R."/>
            <person name="Martin F."/>
            <person name="Silar P."/>
            <person name="Natvig D."/>
            <person name="Lalanne C."/>
            <person name="Gautier V."/>
            <person name="Ament-Velasquez S.L."/>
            <person name="Kruys A."/>
            <person name="Hutchinson M.I."/>
            <person name="Powell A.J."/>
            <person name="Barry K."/>
            <person name="Miller A.N."/>
            <person name="Grigoriev I.V."/>
            <person name="Debuchy R."/>
            <person name="Gladieux P."/>
            <person name="Thoren M.H."/>
            <person name="Johannesson H."/>
        </authorList>
    </citation>
    <scope>NUCLEOTIDE SEQUENCE</scope>
    <source>
        <strain evidence="8">PSN243</strain>
    </source>
</reference>
<keyword evidence="7" id="KW-0560">Oxidoreductase</keyword>
<keyword evidence="3 6" id="KW-0349">Heme</keyword>
<sequence>MALIWAINHNKLPIISESPSTHACLSSFLYYFAIQYSLHKLYRVFIYPHYISPLRDIPGPRDNQFLIGQFKRIVTASSPSDLFLKWSARWPDEPFIRYLGPLNQEVLLVNTPEAHKEVLMTHYDSFRKPKLFRHLVEDITGPGSLLFAEGDASRRYRKILSQPFSVSKLSVVFSVFQEKAELLAEQLDKNLDENGEGVFDMAKLNTKMGLDVAGLTLLGLELKNLNSDDPKYDFSKDYKRIFQPSKFSSVVSFINSSIPIRKFLPIDTSYLHAIARVRGGVTDCVHNRMRDIDETEARGEKYSTAALPNGGRDLLTLIIDERQNFKGSSDELSIQEMVDQLVTFLPAGHETIAGAMTWASYILAMNPVVQTKLRSEIASLLSSLPPGTVPSWNDIDRLTYLNNFCKEIVRLYPTATLSYREAKKDITICGRFLPKGSALLFVWAVPSQSKATWGPDADQVVPERWETLSGKAANPYAWQSFSSGPRFCIGKNYALMEMKAFLVTIVSKFRFVKSKEIEALEGNHPPYINPALTLWPKGGMMIGLQRI</sequence>
<comment type="similarity">
    <text evidence="2 7">Belongs to the cytochrome P450 family.</text>
</comment>
<dbReference type="Proteomes" id="UP001321760">
    <property type="component" value="Unassembled WGS sequence"/>
</dbReference>
<dbReference type="InterPro" id="IPR036396">
    <property type="entry name" value="Cyt_P450_sf"/>
</dbReference>
<evidence type="ECO:0000256" key="2">
    <source>
        <dbReference type="ARBA" id="ARBA00010617"/>
    </source>
</evidence>
<dbReference type="GO" id="GO:0016705">
    <property type="term" value="F:oxidoreductase activity, acting on paired donors, with incorporation or reduction of molecular oxygen"/>
    <property type="evidence" value="ECO:0007669"/>
    <property type="project" value="InterPro"/>
</dbReference>
<evidence type="ECO:0000256" key="7">
    <source>
        <dbReference type="RuleBase" id="RU000461"/>
    </source>
</evidence>
<evidence type="ECO:0000313" key="8">
    <source>
        <dbReference type="EMBL" id="KAK4448489.1"/>
    </source>
</evidence>
<dbReference type="GO" id="GO:0004497">
    <property type="term" value="F:monooxygenase activity"/>
    <property type="evidence" value="ECO:0007669"/>
    <property type="project" value="UniProtKB-KW"/>
</dbReference>
<dbReference type="PROSITE" id="PS00086">
    <property type="entry name" value="CYTOCHROME_P450"/>
    <property type="match status" value="1"/>
</dbReference>
<feature type="binding site" description="axial binding residue" evidence="6">
    <location>
        <position position="488"/>
    </location>
    <ligand>
        <name>heme</name>
        <dbReference type="ChEBI" id="CHEBI:30413"/>
    </ligand>
    <ligandPart>
        <name>Fe</name>
        <dbReference type="ChEBI" id="CHEBI:18248"/>
    </ligandPart>
</feature>
<reference evidence="8" key="1">
    <citation type="journal article" date="2023" name="Mol. Phylogenet. Evol.">
        <title>Genome-scale phylogeny and comparative genomics of the fungal order Sordariales.</title>
        <authorList>
            <person name="Hensen N."/>
            <person name="Bonometti L."/>
            <person name="Westerberg I."/>
            <person name="Brannstrom I.O."/>
            <person name="Guillou S."/>
            <person name="Cros-Aarteil S."/>
            <person name="Calhoun S."/>
            <person name="Haridas S."/>
            <person name="Kuo A."/>
            <person name="Mondo S."/>
            <person name="Pangilinan J."/>
            <person name="Riley R."/>
            <person name="LaButti K."/>
            <person name="Andreopoulos B."/>
            <person name="Lipzen A."/>
            <person name="Chen C."/>
            <person name="Yan M."/>
            <person name="Daum C."/>
            <person name="Ng V."/>
            <person name="Clum A."/>
            <person name="Steindorff A."/>
            <person name="Ohm R.A."/>
            <person name="Martin F."/>
            <person name="Silar P."/>
            <person name="Natvig D.O."/>
            <person name="Lalanne C."/>
            <person name="Gautier V."/>
            <person name="Ament-Velasquez S.L."/>
            <person name="Kruys A."/>
            <person name="Hutchinson M.I."/>
            <person name="Powell A.J."/>
            <person name="Barry K."/>
            <person name="Miller A.N."/>
            <person name="Grigoriev I.V."/>
            <person name="Debuchy R."/>
            <person name="Gladieux P."/>
            <person name="Hiltunen Thoren M."/>
            <person name="Johannesson H."/>
        </authorList>
    </citation>
    <scope>NUCLEOTIDE SEQUENCE</scope>
    <source>
        <strain evidence="8">PSN243</strain>
    </source>
</reference>
<dbReference type="PANTHER" id="PTHR24305">
    <property type="entry name" value="CYTOCHROME P450"/>
    <property type="match status" value="1"/>
</dbReference>
<dbReference type="InterPro" id="IPR050121">
    <property type="entry name" value="Cytochrome_P450_monoxygenase"/>
</dbReference>
<proteinExistence type="inferred from homology"/>
<comment type="cofactor">
    <cofactor evidence="1 6">
        <name>heme</name>
        <dbReference type="ChEBI" id="CHEBI:30413"/>
    </cofactor>
</comment>
<dbReference type="InterPro" id="IPR001128">
    <property type="entry name" value="Cyt_P450"/>
</dbReference>
<dbReference type="PRINTS" id="PR00463">
    <property type="entry name" value="EP450I"/>
</dbReference>
<organism evidence="8 9">
    <name type="scientific">Podospora aff. communis PSN243</name>
    <dbReference type="NCBI Taxonomy" id="3040156"/>
    <lineage>
        <taxon>Eukaryota</taxon>
        <taxon>Fungi</taxon>
        <taxon>Dikarya</taxon>
        <taxon>Ascomycota</taxon>
        <taxon>Pezizomycotina</taxon>
        <taxon>Sordariomycetes</taxon>
        <taxon>Sordariomycetidae</taxon>
        <taxon>Sordariales</taxon>
        <taxon>Podosporaceae</taxon>
        <taxon>Podospora</taxon>
    </lineage>
</organism>
<dbReference type="GO" id="GO:0020037">
    <property type="term" value="F:heme binding"/>
    <property type="evidence" value="ECO:0007669"/>
    <property type="project" value="InterPro"/>
</dbReference>
<dbReference type="PRINTS" id="PR00385">
    <property type="entry name" value="P450"/>
</dbReference>
<evidence type="ECO:0000313" key="9">
    <source>
        <dbReference type="Proteomes" id="UP001321760"/>
    </source>
</evidence>
<evidence type="ECO:0000256" key="3">
    <source>
        <dbReference type="ARBA" id="ARBA00022617"/>
    </source>
</evidence>
<comment type="caution">
    <text evidence="8">The sequence shown here is derived from an EMBL/GenBank/DDBJ whole genome shotgun (WGS) entry which is preliminary data.</text>
</comment>
<dbReference type="InterPro" id="IPR002401">
    <property type="entry name" value="Cyt_P450_E_grp-I"/>
</dbReference>
<dbReference type="InterPro" id="IPR017972">
    <property type="entry name" value="Cyt_P450_CS"/>
</dbReference>
<keyword evidence="9" id="KW-1185">Reference proteome</keyword>
<gene>
    <name evidence="8" type="ORF">QBC34DRAFT_301241</name>
</gene>
<name>A0AAV9GIA7_9PEZI</name>